<dbReference type="OrthoDB" id="266334at2759"/>
<feature type="compositionally biased region" description="Polar residues" evidence="5">
    <location>
        <begin position="360"/>
        <end position="371"/>
    </location>
</feature>
<keyword evidence="6" id="KW-0732">Signal</keyword>
<feature type="compositionally biased region" description="Low complexity" evidence="5">
    <location>
        <begin position="130"/>
        <end position="141"/>
    </location>
</feature>
<sequence length="995" mass="108178">MFTRPFPWLPSLLLCLLFASPILSSHSPPTTRHDPFRAIAALAPKPSEEPICCLKPLTPLEPVDNDLFLSFEDWKAKRFSESNSNNQKSNGPPNISTSTRSSAEGGVEAAAAAAAHSSVTFDHAPDGMDAAASSEWSAGGSTTPILPPPPPPSPPPPPASASPHFRVPLTDRFNYASLDCSARVHTAHGAAKSAANILSSKRDRYMLSPCGATPQFVVVELCEDIRIDTVQLANFEFFSGVFRGFTVSVAKTHAAADAEGWWTVVGTYEGKNVRGVQSFHPPTSVRDFYRYIRIDFHSHYSNEYYCPISLLRVYGLTHLEQWKWDTWEEESRARQDLNAQSPTVRADVPHEPERPAESPRQAQEDPTTSHDSLAPATSPCDSTAESSPPFESSEGHIRQSTDIARLEPSTSTSSDSPIISTPSASPSTPDSDHAIHNSTQQSDMFLSNDSTIANTTTASSSSVYVSSRPTNFSGTNGPASLSSSQTIATPISSPSIVIPASASHHPLPPHVNLPLPSPPANVHTGESIYRTIMNRLSALEANTTLYARYVEEQTNAMREMLRRLNEDVGRLEGIGRAQAQMYARSISDFEKHRREIDIEQRTLISQVNYLAEEIVMEKRLGIAQLCLLLAVLVFLSVTRGSPGEFHIPSSNSGGAADSMRGWGRRSLRLSGDWVLPSRLRSTSSGPPPSASQDSHSHTSTPMATTPVSRALRWPASATTTTFLSQSPTKTTANTGPGGHITKKAMMATTTLSMTPTPTPTFRQKRPPPLYLTPTQHHHQHRVPRSRSSHAHTQARTRGGGGGISVSPTRISMPIPVQRSSSYGGSFVGVGGPAIPRSARRWARSAHVHEVRRARQHHHQHHHHHNHNHNHHGVGTELTGARENVDVFVAAPSSRGGQIQSAPVAGSFGSDDDASVWMRTRTRRAERGDEGGAGTDTWVDTDTDTDADADDGLWPWEADRGLSKPLSIFSALAQRLSRRWLPHGVVLTFLLIDILP</sequence>
<gene>
    <name evidence="8" type="ORF">DFH94DRAFT_72237</name>
</gene>
<keyword evidence="4" id="KW-0472">Membrane</keyword>
<dbReference type="SUPFAM" id="SSF49785">
    <property type="entry name" value="Galactose-binding domain-like"/>
    <property type="match status" value="1"/>
</dbReference>
<comment type="caution">
    <text evidence="8">The sequence shown here is derived from an EMBL/GenBank/DDBJ whole genome shotgun (WGS) entry which is preliminary data.</text>
</comment>
<feature type="region of interest" description="Disordered" evidence="5">
    <location>
        <begin position="854"/>
        <end position="874"/>
    </location>
</feature>
<dbReference type="GO" id="GO:0005737">
    <property type="term" value="C:cytoplasm"/>
    <property type="evidence" value="ECO:0007669"/>
    <property type="project" value="TreeGrafter"/>
</dbReference>
<evidence type="ECO:0000256" key="2">
    <source>
        <dbReference type="ARBA" id="ARBA00022692"/>
    </source>
</evidence>
<protein>
    <submittedName>
        <fullName evidence="8">UNC-like C-terminal-domain-containing protein</fullName>
    </submittedName>
</protein>
<evidence type="ECO:0000256" key="3">
    <source>
        <dbReference type="ARBA" id="ARBA00022989"/>
    </source>
</evidence>
<evidence type="ECO:0000256" key="6">
    <source>
        <dbReference type="SAM" id="SignalP"/>
    </source>
</evidence>
<evidence type="ECO:0000313" key="9">
    <source>
        <dbReference type="Proteomes" id="UP000759537"/>
    </source>
</evidence>
<feature type="compositionally biased region" description="Polar residues" evidence="5">
    <location>
        <begin position="679"/>
        <end position="707"/>
    </location>
</feature>
<dbReference type="GO" id="GO:0016020">
    <property type="term" value="C:membrane"/>
    <property type="evidence" value="ECO:0007669"/>
    <property type="project" value="InterPro"/>
</dbReference>
<feature type="compositionally biased region" description="Basic residues" evidence="5">
    <location>
        <begin position="775"/>
        <end position="794"/>
    </location>
</feature>
<feature type="compositionally biased region" description="Basic residues" evidence="5">
    <location>
        <begin position="854"/>
        <end position="871"/>
    </location>
</feature>
<dbReference type="PANTHER" id="PTHR12953:SF0">
    <property type="entry name" value="SUN DOMAIN-CONTAINING OSSIFICATION FACTOR"/>
    <property type="match status" value="1"/>
</dbReference>
<feature type="region of interest" description="Disordered" evidence="5">
    <location>
        <begin position="922"/>
        <end position="943"/>
    </location>
</feature>
<keyword evidence="3" id="KW-1133">Transmembrane helix</keyword>
<dbReference type="Pfam" id="PF07738">
    <property type="entry name" value="Sad1_UNC"/>
    <property type="match status" value="1"/>
</dbReference>
<comment type="subcellular location">
    <subcellularLocation>
        <location evidence="1">Endomembrane system</location>
    </subcellularLocation>
</comment>
<feature type="compositionally biased region" description="Low complexity" evidence="5">
    <location>
        <begin position="408"/>
        <end position="429"/>
    </location>
</feature>
<feature type="compositionally biased region" description="Polar residues" evidence="5">
    <location>
        <begin position="716"/>
        <end position="734"/>
    </location>
</feature>
<feature type="compositionally biased region" description="Polar residues" evidence="5">
    <location>
        <begin position="379"/>
        <end position="390"/>
    </location>
</feature>
<feature type="region of interest" description="Disordered" evidence="5">
    <location>
        <begin position="754"/>
        <end position="808"/>
    </location>
</feature>
<feature type="domain" description="SUN" evidence="7">
    <location>
        <begin position="132"/>
        <end position="318"/>
    </location>
</feature>
<evidence type="ECO:0000313" key="8">
    <source>
        <dbReference type="EMBL" id="KAF8477932.1"/>
    </source>
</evidence>
<keyword evidence="9" id="KW-1185">Reference proteome</keyword>
<reference evidence="8" key="2">
    <citation type="journal article" date="2020" name="Nat. Commun.">
        <title>Large-scale genome sequencing of mycorrhizal fungi provides insights into the early evolution of symbiotic traits.</title>
        <authorList>
            <person name="Miyauchi S."/>
            <person name="Kiss E."/>
            <person name="Kuo A."/>
            <person name="Drula E."/>
            <person name="Kohler A."/>
            <person name="Sanchez-Garcia M."/>
            <person name="Morin E."/>
            <person name="Andreopoulos B."/>
            <person name="Barry K.W."/>
            <person name="Bonito G."/>
            <person name="Buee M."/>
            <person name="Carver A."/>
            <person name="Chen C."/>
            <person name="Cichocki N."/>
            <person name="Clum A."/>
            <person name="Culley D."/>
            <person name="Crous P.W."/>
            <person name="Fauchery L."/>
            <person name="Girlanda M."/>
            <person name="Hayes R.D."/>
            <person name="Keri Z."/>
            <person name="LaButti K."/>
            <person name="Lipzen A."/>
            <person name="Lombard V."/>
            <person name="Magnuson J."/>
            <person name="Maillard F."/>
            <person name="Murat C."/>
            <person name="Nolan M."/>
            <person name="Ohm R.A."/>
            <person name="Pangilinan J."/>
            <person name="Pereira M.F."/>
            <person name="Perotto S."/>
            <person name="Peter M."/>
            <person name="Pfister S."/>
            <person name="Riley R."/>
            <person name="Sitrit Y."/>
            <person name="Stielow J.B."/>
            <person name="Szollosi G."/>
            <person name="Zifcakova L."/>
            <person name="Stursova M."/>
            <person name="Spatafora J.W."/>
            <person name="Tedersoo L."/>
            <person name="Vaario L.M."/>
            <person name="Yamada A."/>
            <person name="Yan M."/>
            <person name="Wang P."/>
            <person name="Xu J."/>
            <person name="Bruns T."/>
            <person name="Baldrian P."/>
            <person name="Vilgalys R."/>
            <person name="Dunand C."/>
            <person name="Henrissat B."/>
            <person name="Grigoriev I.V."/>
            <person name="Hibbett D."/>
            <person name="Nagy L.G."/>
            <person name="Martin F.M."/>
        </authorList>
    </citation>
    <scope>NUCLEOTIDE SEQUENCE</scope>
    <source>
        <strain evidence="8">Prilba</strain>
    </source>
</reference>
<dbReference type="EMBL" id="WHVB01000012">
    <property type="protein sequence ID" value="KAF8477932.1"/>
    <property type="molecule type" value="Genomic_DNA"/>
</dbReference>
<feature type="compositionally biased region" description="Polar residues" evidence="5">
    <location>
        <begin position="81"/>
        <end position="100"/>
    </location>
</feature>
<dbReference type="InterPro" id="IPR012919">
    <property type="entry name" value="SUN_dom"/>
</dbReference>
<proteinExistence type="predicted"/>
<dbReference type="GO" id="GO:0034975">
    <property type="term" value="P:protein folding in endoplasmic reticulum"/>
    <property type="evidence" value="ECO:0007669"/>
    <property type="project" value="TreeGrafter"/>
</dbReference>
<evidence type="ECO:0000259" key="7">
    <source>
        <dbReference type="PROSITE" id="PS51469"/>
    </source>
</evidence>
<feature type="compositionally biased region" description="Low complexity" evidence="5">
    <location>
        <begin position="101"/>
        <end position="119"/>
    </location>
</feature>
<dbReference type="Gene3D" id="2.60.120.260">
    <property type="entry name" value="Galactose-binding domain-like"/>
    <property type="match status" value="1"/>
</dbReference>
<dbReference type="Proteomes" id="UP000759537">
    <property type="component" value="Unassembled WGS sequence"/>
</dbReference>
<feature type="compositionally biased region" description="Basic and acidic residues" evidence="5">
    <location>
        <begin position="347"/>
        <end position="357"/>
    </location>
</feature>
<feature type="chain" id="PRO_5040108613" evidence="6">
    <location>
        <begin position="25"/>
        <end position="995"/>
    </location>
</feature>
<dbReference type="GO" id="GO:0012505">
    <property type="term" value="C:endomembrane system"/>
    <property type="evidence" value="ECO:0007669"/>
    <property type="project" value="UniProtKB-SubCell"/>
</dbReference>
<keyword evidence="2" id="KW-0812">Transmembrane</keyword>
<feature type="region of interest" description="Disordered" evidence="5">
    <location>
        <begin position="677"/>
        <end position="740"/>
    </location>
</feature>
<feature type="signal peptide" evidence="6">
    <location>
        <begin position="1"/>
        <end position="24"/>
    </location>
</feature>
<feature type="compositionally biased region" description="Polar residues" evidence="5">
    <location>
        <begin position="468"/>
        <end position="481"/>
    </location>
</feature>
<dbReference type="AlphaFoldDB" id="A0A9P5MSW3"/>
<evidence type="ECO:0000256" key="1">
    <source>
        <dbReference type="ARBA" id="ARBA00004308"/>
    </source>
</evidence>
<dbReference type="PANTHER" id="PTHR12953">
    <property type="entry name" value="MEMBRANE PROTEIN CH1 RELATED"/>
    <property type="match status" value="1"/>
</dbReference>
<evidence type="ECO:0000256" key="4">
    <source>
        <dbReference type="ARBA" id="ARBA00023136"/>
    </source>
</evidence>
<feature type="region of interest" description="Disordered" evidence="5">
    <location>
        <begin position="456"/>
        <end position="486"/>
    </location>
</feature>
<name>A0A9P5MSW3_9AGAM</name>
<evidence type="ECO:0000256" key="5">
    <source>
        <dbReference type="SAM" id="MobiDB-lite"/>
    </source>
</evidence>
<feature type="region of interest" description="Disordered" evidence="5">
    <location>
        <begin position="333"/>
        <end position="436"/>
    </location>
</feature>
<feature type="region of interest" description="Disordered" evidence="5">
    <location>
        <begin position="79"/>
        <end position="165"/>
    </location>
</feature>
<dbReference type="InterPro" id="IPR045120">
    <property type="entry name" value="Suco/Slp1-like"/>
</dbReference>
<organism evidence="8 9">
    <name type="scientific">Russula ochroleuca</name>
    <dbReference type="NCBI Taxonomy" id="152965"/>
    <lineage>
        <taxon>Eukaryota</taxon>
        <taxon>Fungi</taxon>
        <taxon>Dikarya</taxon>
        <taxon>Basidiomycota</taxon>
        <taxon>Agaricomycotina</taxon>
        <taxon>Agaricomycetes</taxon>
        <taxon>Russulales</taxon>
        <taxon>Russulaceae</taxon>
        <taxon>Russula</taxon>
    </lineage>
</organism>
<dbReference type="PROSITE" id="PS51469">
    <property type="entry name" value="SUN"/>
    <property type="match status" value="1"/>
</dbReference>
<dbReference type="InterPro" id="IPR008979">
    <property type="entry name" value="Galactose-bd-like_sf"/>
</dbReference>
<feature type="compositionally biased region" description="Pro residues" evidence="5">
    <location>
        <begin position="145"/>
        <end position="160"/>
    </location>
</feature>
<reference evidence="8" key="1">
    <citation type="submission" date="2019-10" db="EMBL/GenBank/DDBJ databases">
        <authorList>
            <consortium name="DOE Joint Genome Institute"/>
            <person name="Kuo A."/>
            <person name="Miyauchi S."/>
            <person name="Kiss E."/>
            <person name="Drula E."/>
            <person name="Kohler A."/>
            <person name="Sanchez-Garcia M."/>
            <person name="Andreopoulos B."/>
            <person name="Barry K.W."/>
            <person name="Bonito G."/>
            <person name="Buee M."/>
            <person name="Carver A."/>
            <person name="Chen C."/>
            <person name="Cichocki N."/>
            <person name="Clum A."/>
            <person name="Culley D."/>
            <person name="Crous P.W."/>
            <person name="Fauchery L."/>
            <person name="Girlanda M."/>
            <person name="Hayes R."/>
            <person name="Keri Z."/>
            <person name="LaButti K."/>
            <person name="Lipzen A."/>
            <person name="Lombard V."/>
            <person name="Magnuson J."/>
            <person name="Maillard F."/>
            <person name="Morin E."/>
            <person name="Murat C."/>
            <person name="Nolan M."/>
            <person name="Ohm R."/>
            <person name="Pangilinan J."/>
            <person name="Pereira M."/>
            <person name="Perotto S."/>
            <person name="Peter M."/>
            <person name="Riley R."/>
            <person name="Sitrit Y."/>
            <person name="Stielow B."/>
            <person name="Szollosi G."/>
            <person name="Zifcakova L."/>
            <person name="Stursova M."/>
            <person name="Spatafora J.W."/>
            <person name="Tedersoo L."/>
            <person name="Vaario L.-M."/>
            <person name="Yamada A."/>
            <person name="Yan M."/>
            <person name="Wang P."/>
            <person name="Xu J."/>
            <person name="Bruns T."/>
            <person name="Baldrian P."/>
            <person name="Vilgalys R."/>
            <person name="Henrissat B."/>
            <person name="Grigoriev I.V."/>
            <person name="Hibbett D."/>
            <person name="Nagy L.G."/>
            <person name="Martin F.M."/>
        </authorList>
    </citation>
    <scope>NUCLEOTIDE SEQUENCE</scope>
    <source>
        <strain evidence="8">Prilba</strain>
    </source>
</reference>
<feature type="compositionally biased region" description="Low complexity" evidence="5">
    <location>
        <begin position="456"/>
        <end position="467"/>
    </location>
</feature>
<accession>A0A9P5MSW3</accession>